<proteinExistence type="predicted"/>
<dbReference type="Pfam" id="PF10123">
    <property type="entry name" value="Mu-like_Pro"/>
    <property type="match status" value="1"/>
</dbReference>
<dbReference type="Proteomes" id="UP000635853">
    <property type="component" value="Unassembled WGS sequence"/>
</dbReference>
<gene>
    <name evidence="1" type="ORF">JMJ92_18600</name>
</gene>
<accession>A0ABS1RLX1</accession>
<comment type="caution">
    <text evidence="1">The sequence shown here is derived from an EMBL/GenBank/DDBJ whole genome shotgun (WGS) entry which is preliminary data.</text>
</comment>
<name>A0ABS1RLX1_9RHOB</name>
<sequence length="102" mass="10961">MRAALEERNAWRLERAAAKVEEAVQKGFLTTPMKAWARDLCVADEAAFDRFVASAAPAYAHLTSYAVTAAPPRKRVSAGASVSSEAADVARQLGLWPEALSD</sequence>
<keyword evidence="2" id="KW-1185">Reference proteome</keyword>
<dbReference type="EMBL" id="JAESIL010000113">
    <property type="protein sequence ID" value="MBL3580139.1"/>
    <property type="molecule type" value="Genomic_DNA"/>
</dbReference>
<organism evidence="1 2">
    <name type="scientific">Rhodovulum visakhapatnamense</name>
    <dbReference type="NCBI Taxonomy" id="364297"/>
    <lineage>
        <taxon>Bacteria</taxon>
        <taxon>Pseudomonadati</taxon>
        <taxon>Pseudomonadota</taxon>
        <taxon>Alphaproteobacteria</taxon>
        <taxon>Rhodobacterales</taxon>
        <taxon>Paracoccaceae</taxon>
        <taxon>Rhodovulum</taxon>
    </lineage>
</organism>
<reference evidence="2" key="1">
    <citation type="submission" date="2021-01" db="EMBL/GenBank/DDBJ databases">
        <title>Draft genomes of Rhodovulum sulfidophilum.</title>
        <authorList>
            <person name="Guzman M.S."/>
        </authorList>
    </citation>
    <scope>NUCLEOTIDE SEQUENCE [LARGE SCALE GENOMIC DNA]</scope>
    <source>
        <strain evidence="2">AB19</strain>
    </source>
</reference>
<dbReference type="InterPro" id="IPR012106">
    <property type="entry name" value="Phage_Mu_Gp1"/>
</dbReference>
<protein>
    <submittedName>
        <fullName evidence="1">Uncharacterized protein</fullName>
    </submittedName>
</protein>
<evidence type="ECO:0000313" key="1">
    <source>
        <dbReference type="EMBL" id="MBL3580139.1"/>
    </source>
</evidence>
<dbReference type="RefSeq" id="WP_081382292.1">
    <property type="nucleotide sequence ID" value="NZ_JAESIL010000113.1"/>
</dbReference>
<evidence type="ECO:0000313" key="2">
    <source>
        <dbReference type="Proteomes" id="UP000635853"/>
    </source>
</evidence>